<evidence type="ECO:0000313" key="11">
    <source>
        <dbReference type="EMBL" id="MBU3806563.1"/>
    </source>
</evidence>
<evidence type="ECO:0000256" key="2">
    <source>
        <dbReference type="ARBA" id="ARBA00015195"/>
    </source>
</evidence>
<comment type="subunit">
    <text evidence="8">Homodimer. Interacts with FtsZ.</text>
</comment>
<dbReference type="EMBL" id="JAHLFP010000057">
    <property type="protein sequence ID" value="MBU3806563.1"/>
    <property type="molecule type" value="Genomic_DNA"/>
</dbReference>
<proteinExistence type="predicted"/>
<sequence length="114" mass="12790">MSVNKIRLTVCGSSYVVSSTDPEEYVQKLAEKLDGDMNELMAHNASASVTASAVVTAIGYLDEMTRNAAAMDNMRTQMRDYMEDAAKARLDLEQTRRELEQVQQELARLKERNA</sequence>
<dbReference type="InterPro" id="IPR053712">
    <property type="entry name" value="Bac_CellDiv_Activator"/>
</dbReference>
<evidence type="ECO:0000256" key="3">
    <source>
        <dbReference type="ARBA" id="ARBA00022490"/>
    </source>
</evidence>
<evidence type="ECO:0000256" key="4">
    <source>
        <dbReference type="ARBA" id="ARBA00022618"/>
    </source>
</evidence>
<dbReference type="GO" id="GO:0000921">
    <property type="term" value="P:septin ring assembly"/>
    <property type="evidence" value="ECO:0007669"/>
    <property type="project" value="TreeGrafter"/>
</dbReference>
<evidence type="ECO:0000256" key="8">
    <source>
        <dbReference type="ARBA" id="ARBA00026068"/>
    </source>
</evidence>
<evidence type="ECO:0000256" key="1">
    <source>
        <dbReference type="ARBA" id="ARBA00004496"/>
    </source>
</evidence>
<accession>A0A948T349</accession>
<dbReference type="InterPro" id="IPR007838">
    <property type="entry name" value="Cell_div_ZapA-like"/>
</dbReference>
<dbReference type="Pfam" id="PF05164">
    <property type="entry name" value="ZapA"/>
    <property type="match status" value="1"/>
</dbReference>
<dbReference type="Gene3D" id="6.10.250.790">
    <property type="match status" value="1"/>
</dbReference>
<feature type="coiled-coil region" evidence="10">
    <location>
        <begin position="71"/>
        <end position="112"/>
    </location>
</feature>
<keyword evidence="5" id="KW-0717">Septation</keyword>
<dbReference type="Proteomes" id="UP000713596">
    <property type="component" value="Unassembled WGS sequence"/>
</dbReference>
<dbReference type="GO" id="GO:0043093">
    <property type="term" value="P:FtsZ-dependent cytokinesis"/>
    <property type="evidence" value="ECO:0007669"/>
    <property type="project" value="TreeGrafter"/>
</dbReference>
<keyword evidence="3" id="KW-0963">Cytoplasm</keyword>
<comment type="subcellular location">
    <subcellularLocation>
        <location evidence="1">Cytoplasm</location>
    </subcellularLocation>
</comment>
<evidence type="ECO:0000256" key="7">
    <source>
        <dbReference type="ARBA" id="ARBA00024910"/>
    </source>
</evidence>
<name>A0A948T349_9FIRM</name>
<keyword evidence="4 11" id="KW-0132">Cell division</keyword>
<dbReference type="PANTHER" id="PTHR34981:SF1">
    <property type="entry name" value="CELL DIVISION PROTEIN ZAPA"/>
    <property type="match status" value="1"/>
</dbReference>
<dbReference type="GO" id="GO:0005829">
    <property type="term" value="C:cytosol"/>
    <property type="evidence" value="ECO:0007669"/>
    <property type="project" value="TreeGrafter"/>
</dbReference>
<reference evidence="11" key="2">
    <citation type="submission" date="2021-04" db="EMBL/GenBank/DDBJ databases">
        <authorList>
            <person name="Gilroy R."/>
        </authorList>
    </citation>
    <scope>NUCLEOTIDE SEQUENCE</scope>
    <source>
        <strain evidence="11">B5_2728</strain>
    </source>
</reference>
<keyword evidence="6" id="KW-0131">Cell cycle</keyword>
<dbReference type="SUPFAM" id="SSF102829">
    <property type="entry name" value="Cell division protein ZapA-like"/>
    <property type="match status" value="1"/>
</dbReference>
<protein>
    <recommendedName>
        <fullName evidence="2">Cell division protein ZapA</fullName>
    </recommendedName>
    <alternativeName>
        <fullName evidence="9">Z ring-associated protein ZapA</fullName>
    </alternativeName>
</protein>
<dbReference type="GO" id="GO:0032153">
    <property type="term" value="C:cell division site"/>
    <property type="evidence" value="ECO:0007669"/>
    <property type="project" value="TreeGrafter"/>
</dbReference>
<evidence type="ECO:0000313" key="12">
    <source>
        <dbReference type="Proteomes" id="UP000713596"/>
    </source>
</evidence>
<evidence type="ECO:0000256" key="6">
    <source>
        <dbReference type="ARBA" id="ARBA00023306"/>
    </source>
</evidence>
<evidence type="ECO:0000256" key="9">
    <source>
        <dbReference type="ARBA" id="ARBA00033158"/>
    </source>
</evidence>
<gene>
    <name evidence="11" type="ORF">H9882_06710</name>
</gene>
<dbReference type="AlphaFoldDB" id="A0A948T349"/>
<evidence type="ECO:0000256" key="5">
    <source>
        <dbReference type="ARBA" id="ARBA00023210"/>
    </source>
</evidence>
<organism evidence="11 12">
    <name type="scientific">Candidatus Allofournierella pullistercoris</name>
    <dbReference type="NCBI Taxonomy" id="2838597"/>
    <lineage>
        <taxon>Bacteria</taxon>
        <taxon>Bacillati</taxon>
        <taxon>Bacillota</taxon>
        <taxon>Clostridia</taxon>
        <taxon>Eubacteriales</taxon>
        <taxon>Oscillospiraceae</taxon>
        <taxon>Allofournierella</taxon>
    </lineage>
</organism>
<evidence type="ECO:0000256" key="10">
    <source>
        <dbReference type="SAM" id="Coils"/>
    </source>
</evidence>
<dbReference type="GO" id="GO:0000917">
    <property type="term" value="P:division septum assembly"/>
    <property type="evidence" value="ECO:0007669"/>
    <property type="project" value="UniProtKB-KW"/>
</dbReference>
<dbReference type="PANTHER" id="PTHR34981">
    <property type="entry name" value="CELL DIVISION PROTEIN ZAPA"/>
    <property type="match status" value="1"/>
</dbReference>
<keyword evidence="10" id="KW-0175">Coiled coil</keyword>
<dbReference type="InterPro" id="IPR036192">
    <property type="entry name" value="Cell_div_ZapA-like_sf"/>
</dbReference>
<dbReference type="GO" id="GO:0030428">
    <property type="term" value="C:cell septum"/>
    <property type="evidence" value="ECO:0007669"/>
    <property type="project" value="TreeGrafter"/>
</dbReference>
<comment type="function">
    <text evidence="7">Activator of cell division through the inhibition of FtsZ GTPase activity, therefore promoting FtsZ assembly into bundles of protofilaments necessary for the formation of the division Z ring. It is recruited early at mid-cell but it is not essential for cell division.</text>
</comment>
<comment type="caution">
    <text evidence="11">The sequence shown here is derived from an EMBL/GenBank/DDBJ whole genome shotgun (WGS) entry which is preliminary data.</text>
</comment>
<reference evidence="11" key="1">
    <citation type="journal article" date="2021" name="PeerJ">
        <title>Extensive microbial diversity within the chicken gut microbiome revealed by metagenomics and culture.</title>
        <authorList>
            <person name="Gilroy R."/>
            <person name="Ravi A."/>
            <person name="Getino M."/>
            <person name="Pursley I."/>
            <person name="Horton D.L."/>
            <person name="Alikhan N.F."/>
            <person name="Baker D."/>
            <person name="Gharbi K."/>
            <person name="Hall N."/>
            <person name="Watson M."/>
            <person name="Adriaenssens E.M."/>
            <person name="Foster-Nyarko E."/>
            <person name="Jarju S."/>
            <person name="Secka A."/>
            <person name="Antonio M."/>
            <person name="Oren A."/>
            <person name="Chaudhuri R.R."/>
            <person name="La Ragione R."/>
            <person name="Hildebrand F."/>
            <person name="Pallen M.J."/>
        </authorList>
    </citation>
    <scope>NUCLEOTIDE SEQUENCE</scope>
    <source>
        <strain evidence="11">B5_2728</strain>
    </source>
</reference>